<dbReference type="SUPFAM" id="SSF50249">
    <property type="entry name" value="Nucleic acid-binding proteins"/>
    <property type="match status" value="1"/>
</dbReference>
<evidence type="ECO:0000256" key="3">
    <source>
        <dbReference type="RuleBase" id="RU000524"/>
    </source>
</evidence>
<dbReference type="InterPro" id="IPR011344">
    <property type="entry name" value="ssDNA-bd"/>
</dbReference>
<comment type="subunit">
    <text evidence="2">Homotetramer.</text>
</comment>
<accession>A0ABS9LDA8</accession>
<evidence type="ECO:0000313" key="5">
    <source>
        <dbReference type="EMBL" id="MCG2624676.1"/>
    </source>
</evidence>
<evidence type="ECO:0000256" key="1">
    <source>
        <dbReference type="ARBA" id="ARBA00023125"/>
    </source>
</evidence>
<dbReference type="Proteomes" id="UP001165368">
    <property type="component" value="Unassembled WGS sequence"/>
</dbReference>
<comment type="caution">
    <text evidence="5">The sequence shown here is derived from an EMBL/GenBank/DDBJ whole genome shotgun (WGS) entry which is preliminary data.</text>
</comment>
<comment type="caution">
    <text evidence="2">Lacks conserved residue(s) required for the propagation of feature annotation.</text>
</comment>
<reference evidence="5" key="1">
    <citation type="submission" date="2022-01" db="EMBL/GenBank/DDBJ databases">
        <authorList>
            <person name="Jo J.-H."/>
            <person name="Im W.-T."/>
        </authorList>
    </citation>
    <scope>NUCLEOTIDE SEQUENCE</scope>
    <source>
        <strain evidence="5">I2-34</strain>
    </source>
</reference>
<dbReference type="PANTHER" id="PTHR10302:SF27">
    <property type="entry name" value="SINGLE-STRANDED DNA-BINDING PROTEIN"/>
    <property type="match status" value="1"/>
</dbReference>
<name>A0ABS9LDA8_9MICC</name>
<dbReference type="CDD" id="cd04496">
    <property type="entry name" value="SSB_OBF"/>
    <property type="match status" value="1"/>
</dbReference>
<sequence>MATEVDAGLTNGGHPAANFRLASTERRRDNETQQWVDRSTNWYTVKAFRHLAQNIGSSLRKGDRVVVTGKLQLRQWTGDDGRSRTNPEIVADSVGHDLKWGTAKFARSTESRPVAESGGQAGGAPESGNEELDSVDLATGEVFDEMDLAGEEPEPGDDATEGFKLAG</sequence>
<dbReference type="InterPro" id="IPR012340">
    <property type="entry name" value="NA-bd_OB-fold"/>
</dbReference>
<keyword evidence="1 2" id="KW-0238">DNA-binding</keyword>
<feature type="compositionally biased region" description="Acidic residues" evidence="4">
    <location>
        <begin position="142"/>
        <end position="160"/>
    </location>
</feature>
<dbReference type="HAMAP" id="MF_00984">
    <property type="entry name" value="SSB"/>
    <property type="match status" value="1"/>
</dbReference>
<dbReference type="InterPro" id="IPR000424">
    <property type="entry name" value="Primosome_PriB/ssb"/>
</dbReference>
<evidence type="ECO:0000256" key="4">
    <source>
        <dbReference type="SAM" id="MobiDB-lite"/>
    </source>
</evidence>
<keyword evidence="6" id="KW-1185">Reference proteome</keyword>
<dbReference type="EMBL" id="JAKLTQ010000029">
    <property type="protein sequence ID" value="MCG2624676.1"/>
    <property type="molecule type" value="Genomic_DNA"/>
</dbReference>
<proteinExistence type="inferred from homology"/>
<dbReference type="Gene3D" id="2.40.50.140">
    <property type="entry name" value="Nucleic acid-binding proteins"/>
    <property type="match status" value="1"/>
</dbReference>
<dbReference type="NCBIfam" id="TIGR00621">
    <property type="entry name" value="ssb"/>
    <property type="match status" value="1"/>
</dbReference>
<feature type="region of interest" description="Disordered" evidence="4">
    <location>
        <begin position="106"/>
        <end position="167"/>
    </location>
</feature>
<organism evidence="5 6">
    <name type="scientific">Arthrobacter hankyongi</name>
    <dbReference type="NCBI Taxonomy" id="2904801"/>
    <lineage>
        <taxon>Bacteria</taxon>
        <taxon>Bacillati</taxon>
        <taxon>Actinomycetota</taxon>
        <taxon>Actinomycetes</taxon>
        <taxon>Micrococcales</taxon>
        <taxon>Micrococcaceae</taxon>
        <taxon>Arthrobacter</taxon>
    </lineage>
</organism>
<evidence type="ECO:0000256" key="2">
    <source>
        <dbReference type="HAMAP-Rule" id="MF_00984"/>
    </source>
</evidence>
<dbReference type="PANTHER" id="PTHR10302">
    <property type="entry name" value="SINGLE-STRANDED DNA-BINDING PROTEIN"/>
    <property type="match status" value="1"/>
</dbReference>
<dbReference type="PROSITE" id="PS50935">
    <property type="entry name" value="SSB"/>
    <property type="match status" value="1"/>
</dbReference>
<dbReference type="GO" id="GO:0003677">
    <property type="term" value="F:DNA binding"/>
    <property type="evidence" value="ECO:0007669"/>
    <property type="project" value="UniProtKB-KW"/>
</dbReference>
<dbReference type="Pfam" id="PF00436">
    <property type="entry name" value="SSB"/>
    <property type="match status" value="1"/>
</dbReference>
<evidence type="ECO:0000313" key="6">
    <source>
        <dbReference type="Proteomes" id="UP001165368"/>
    </source>
</evidence>
<protein>
    <recommendedName>
        <fullName evidence="2 3">Single-stranded DNA-binding protein</fullName>
        <shortName evidence="2">SSB</shortName>
    </recommendedName>
</protein>
<gene>
    <name evidence="5" type="ORF">LVY72_22560</name>
</gene>